<dbReference type="InterPro" id="IPR000045">
    <property type="entry name" value="Prepilin_IV_endopep_pep"/>
</dbReference>
<dbReference type="Pfam" id="PF01478">
    <property type="entry name" value="Peptidase_A24"/>
    <property type="match status" value="1"/>
</dbReference>
<feature type="transmembrane region" description="Helical" evidence="1">
    <location>
        <begin position="52"/>
        <end position="83"/>
    </location>
</feature>
<dbReference type="GO" id="GO:0004190">
    <property type="term" value="F:aspartic-type endopeptidase activity"/>
    <property type="evidence" value="ECO:0007669"/>
    <property type="project" value="InterPro"/>
</dbReference>
<accession>A0A9W6SDK5</accession>
<feature type="domain" description="Prepilin type IV endopeptidase peptidase" evidence="2">
    <location>
        <begin position="73"/>
        <end position="172"/>
    </location>
</feature>
<proteinExistence type="predicted"/>
<reference evidence="3" key="1">
    <citation type="submission" date="2023-03" db="EMBL/GenBank/DDBJ databases">
        <title>Actinorhabdospora filicis NBRC 111898.</title>
        <authorList>
            <person name="Ichikawa N."/>
            <person name="Sato H."/>
            <person name="Tonouchi N."/>
        </authorList>
    </citation>
    <scope>NUCLEOTIDE SEQUENCE</scope>
    <source>
        <strain evidence="3">NBRC 111898</strain>
    </source>
</reference>
<dbReference type="EMBL" id="BSTX01000001">
    <property type="protein sequence ID" value="GLZ75295.1"/>
    <property type="molecule type" value="Genomic_DNA"/>
</dbReference>
<organism evidence="3 4">
    <name type="scientific">Actinorhabdospora filicis</name>
    <dbReference type="NCBI Taxonomy" id="1785913"/>
    <lineage>
        <taxon>Bacteria</taxon>
        <taxon>Bacillati</taxon>
        <taxon>Actinomycetota</taxon>
        <taxon>Actinomycetes</taxon>
        <taxon>Micromonosporales</taxon>
        <taxon>Micromonosporaceae</taxon>
        <taxon>Actinorhabdospora</taxon>
    </lineage>
</organism>
<keyword evidence="1" id="KW-0812">Transmembrane</keyword>
<keyword evidence="1" id="KW-0472">Membrane</keyword>
<dbReference type="Proteomes" id="UP001165079">
    <property type="component" value="Unassembled WGS sequence"/>
</dbReference>
<comment type="caution">
    <text evidence="3">The sequence shown here is derived from an EMBL/GenBank/DDBJ whole genome shotgun (WGS) entry which is preliminary data.</text>
</comment>
<sequence>MTHVFWNVVPVRYSCDMDIFAAAPPALAVGFAPLLARVVVSRTGLPCPAVPLALCSAGFAAIAAWTAAAPVVLLAALAAPLVLTDVLARRLPDPLTLPAYPAVLAGLAATGPPDAVWRAVAAAVVALAGLGSVHLLAPAALGPGDVKLAGLLALPLGAVSWAAVWAATVLVLTAGGLAAGWALARGRREVPYGPVLLVGALMTLLR</sequence>
<dbReference type="AlphaFoldDB" id="A0A9W6SDK5"/>
<feature type="transmembrane region" description="Helical" evidence="1">
    <location>
        <begin position="20"/>
        <end position="40"/>
    </location>
</feature>
<feature type="transmembrane region" description="Helical" evidence="1">
    <location>
        <begin position="161"/>
        <end position="184"/>
    </location>
</feature>
<name>A0A9W6SDK5_9ACTN</name>
<feature type="transmembrane region" description="Helical" evidence="1">
    <location>
        <begin position="119"/>
        <end position="141"/>
    </location>
</feature>
<gene>
    <name evidence="3" type="ORF">Afil01_01020</name>
</gene>
<dbReference type="GO" id="GO:0016020">
    <property type="term" value="C:membrane"/>
    <property type="evidence" value="ECO:0007669"/>
    <property type="project" value="InterPro"/>
</dbReference>
<evidence type="ECO:0000259" key="2">
    <source>
        <dbReference type="Pfam" id="PF01478"/>
    </source>
</evidence>
<evidence type="ECO:0000313" key="3">
    <source>
        <dbReference type="EMBL" id="GLZ75295.1"/>
    </source>
</evidence>
<protein>
    <recommendedName>
        <fullName evidence="2">Prepilin type IV endopeptidase peptidase domain-containing protein</fullName>
    </recommendedName>
</protein>
<keyword evidence="4" id="KW-1185">Reference proteome</keyword>
<evidence type="ECO:0000256" key="1">
    <source>
        <dbReference type="SAM" id="Phobius"/>
    </source>
</evidence>
<keyword evidence="1" id="KW-1133">Transmembrane helix</keyword>
<evidence type="ECO:0000313" key="4">
    <source>
        <dbReference type="Proteomes" id="UP001165079"/>
    </source>
</evidence>